<feature type="transmembrane region" description="Helical" evidence="6">
    <location>
        <begin position="118"/>
        <end position="135"/>
    </location>
</feature>
<evidence type="ECO:0000256" key="4">
    <source>
        <dbReference type="ARBA" id="ARBA00023136"/>
    </source>
</evidence>
<dbReference type="Proteomes" id="UP000001887">
    <property type="component" value="Chromosome"/>
</dbReference>
<keyword evidence="9" id="KW-1185">Reference proteome</keyword>
<dbReference type="SUPFAM" id="SSF48452">
    <property type="entry name" value="TPR-like"/>
    <property type="match status" value="1"/>
</dbReference>
<dbReference type="PANTHER" id="PTHR37422">
    <property type="entry name" value="TEICHURONIC ACID BIOSYNTHESIS PROTEIN TUAE"/>
    <property type="match status" value="1"/>
</dbReference>
<keyword evidence="3 6" id="KW-1133">Transmembrane helix</keyword>
<feature type="transmembrane region" description="Helical" evidence="6">
    <location>
        <begin position="397"/>
        <end position="419"/>
    </location>
</feature>
<evidence type="ECO:0000259" key="7">
    <source>
        <dbReference type="Pfam" id="PF04932"/>
    </source>
</evidence>
<evidence type="ECO:0000256" key="6">
    <source>
        <dbReference type="SAM" id="Phobius"/>
    </source>
</evidence>
<feature type="domain" description="O-antigen ligase-related" evidence="7">
    <location>
        <begin position="255"/>
        <end position="412"/>
    </location>
</feature>
<dbReference type="GO" id="GO:0016020">
    <property type="term" value="C:membrane"/>
    <property type="evidence" value="ECO:0007669"/>
    <property type="project" value="UniProtKB-SubCell"/>
</dbReference>
<dbReference type="AlphaFoldDB" id="D2R7X3"/>
<feature type="transmembrane region" description="Helical" evidence="6">
    <location>
        <begin position="272"/>
        <end position="292"/>
    </location>
</feature>
<dbReference type="InterPro" id="IPR011990">
    <property type="entry name" value="TPR-like_helical_dom_sf"/>
</dbReference>
<dbReference type="PANTHER" id="PTHR37422:SF13">
    <property type="entry name" value="LIPOPOLYSACCHARIDE BIOSYNTHESIS PROTEIN PA4999-RELATED"/>
    <property type="match status" value="1"/>
</dbReference>
<keyword evidence="2 6" id="KW-0812">Transmembrane</keyword>
<dbReference type="eggNOG" id="COG3307">
    <property type="taxonomic scope" value="Bacteria"/>
</dbReference>
<feature type="transmembrane region" description="Helical" evidence="6">
    <location>
        <begin position="568"/>
        <end position="586"/>
    </location>
</feature>
<dbReference type="InterPro" id="IPR051533">
    <property type="entry name" value="WaaL-like"/>
</dbReference>
<feature type="transmembrane region" description="Helical" evidence="6">
    <location>
        <begin position="313"/>
        <end position="333"/>
    </location>
</feature>
<proteinExistence type="predicted"/>
<dbReference type="OrthoDB" id="274640at2"/>
<evidence type="ECO:0000256" key="3">
    <source>
        <dbReference type="ARBA" id="ARBA00022989"/>
    </source>
</evidence>
<evidence type="ECO:0000313" key="8">
    <source>
        <dbReference type="EMBL" id="ADB19304.1"/>
    </source>
</evidence>
<feature type="transmembrane region" description="Helical" evidence="6">
    <location>
        <begin position="147"/>
        <end position="168"/>
    </location>
</feature>
<dbReference type="STRING" id="530564.Psta_4662"/>
<feature type="transmembrane region" description="Helical" evidence="6">
    <location>
        <begin position="34"/>
        <end position="51"/>
    </location>
</feature>
<feature type="compositionally biased region" description="Low complexity" evidence="5">
    <location>
        <begin position="12"/>
        <end position="21"/>
    </location>
</feature>
<feature type="transmembrane region" description="Helical" evidence="6">
    <location>
        <begin position="247"/>
        <end position="266"/>
    </location>
</feature>
<comment type="subcellular location">
    <subcellularLocation>
        <location evidence="1">Membrane</location>
        <topology evidence="1">Multi-pass membrane protein</topology>
    </subcellularLocation>
</comment>
<organism evidence="8 9">
    <name type="scientific">Pirellula staleyi (strain ATCC 27377 / DSM 6068 / ICPB 4128)</name>
    <name type="common">Pirella staleyi</name>
    <dbReference type="NCBI Taxonomy" id="530564"/>
    <lineage>
        <taxon>Bacteria</taxon>
        <taxon>Pseudomonadati</taxon>
        <taxon>Planctomycetota</taxon>
        <taxon>Planctomycetia</taxon>
        <taxon>Pirellulales</taxon>
        <taxon>Pirellulaceae</taxon>
        <taxon>Pirellula</taxon>
    </lineage>
</organism>
<dbReference type="Pfam" id="PF04932">
    <property type="entry name" value="Wzy_C"/>
    <property type="match status" value="1"/>
</dbReference>
<feature type="region of interest" description="Disordered" evidence="5">
    <location>
        <begin position="1"/>
        <end position="21"/>
    </location>
</feature>
<sequence precursor="true">MKSRNSPRKITSEPVQPAAAPASSSWAKPQLTDLLRAMVVLSICLTPLVPSEAAMPFGSYAPLAMFWLVLVILFGVSLLVDPRQVIRVSRIELVGVALLGWLTLSTVAAGLAGDARQSLNALWIYFSYAAAYFLVRQWFATPRAGRMLVGVLMASAVLQSGLGEWQFLVSMPRERAMYEKNPEQVLVDSGISTDKNSPQRKLFENRVYSVEPLGSFALTNSLAGLLLPMLVIAAAIAAQQVRRSSPLAMVLTALVVITIAACLLLTKSRTAYLALAASLPLYFLVHWIAGRCTSAKFPSETPTTTAAPSRRNWYLMGGAAATLVLLSVAMLWLGGLDAKVLSEAPKSIAFRLEYWQATSRMIADSPLVGCGPGNFQQTYAAYKLPQASEMIADPHNWLFELASTAGLPAMLLSVLFIALSLQKVLCTRVEPTAANASTSVASTASSSETSTARWIVGGALTSLVAALPLALIAGYPLSFDPLTGLPEVWIVGLPALLLTFVAFGKWTVDGELSSATIITALLALGINLLAAGATTFPGVLLPGVVLLAVAMTQQPVALSSGDVSQGKAAGICAIGLALVVACYFTLYKPVLTARTLELDAEASYRLGQVERASSEYQAAAAADPWSSSHYRSLVQMWTQIASQVELPEEVRVRALDSYDDYSQLLVKTNPGDAIAYQLLAETAIRLYDTTRDKRYLERARKSLADGITHYPASSRMHAQAAWIARLQNDSARATEMADQALQLDTMHNHTEQKLASLRLFDTPLPRVVFSTEEFEQSALELMQKIVGASAPPSGGVNP</sequence>
<feature type="transmembrane region" description="Helical" evidence="6">
    <location>
        <begin position="488"/>
        <end position="508"/>
    </location>
</feature>
<feature type="transmembrane region" description="Helical" evidence="6">
    <location>
        <begin position="520"/>
        <end position="548"/>
    </location>
</feature>
<accession>D2R7X3</accession>
<feature type="transmembrane region" description="Helical" evidence="6">
    <location>
        <begin position="91"/>
        <end position="112"/>
    </location>
</feature>
<feature type="transmembrane region" description="Helical" evidence="6">
    <location>
        <begin position="57"/>
        <end position="79"/>
    </location>
</feature>
<dbReference type="Gene3D" id="1.25.40.10">
    <property type="entry name" value="Tetratricopeptide repeat domain"/>
    <property type="match status" value="1"/>
</dbReference>
<evidence type="ECO:0000256" key="5">
    <source>
        <dbReference type="SAM" id="MobiDB-lite"/>
    </source>
</evidence>
<gene>
    <name evidence="8" type="ordered locus">Psta_4662</name>
</gene>
<protein>
    <submittedName>
        <fullName evidence="8">O-antigen polymerase</fullName>
    </submittedName>
</protein>
<dbReference type="EMBL" id="CP001848">
    <property type="protein sequence ID" value="ADB19304.1"/>
    <property type="molecule type" value="Genomic_DNA"/>
</dbReference>
<evidence type="ECO:0000256" key="1">
    <source>
        <dbReference type="ARBA" id="ARBA00004141"/>
    </source>
</evidence>
<dbReference type="InterPro" id="IPR007016">
    <property type="entry name" value="O-antigen_ligase-rel_domated"/>
</dbReference>
<feature type="transmembrane region" description="Helical" evidence="6">
    <location>
        <begin position="213"/>
        <end position="235"/>
    </location>
</feature>
<evidence type="ECO:0000313" key="9">
    <source>
        <dbReference type="Proteomes" id="UP000001887"/>
    </source>
</evidence>
<evidence type="ECO:0000256" key="2">
    <source>
        <dbReference type="ARBA" id="ARBA00022692"/>
    </source>
</evidence>
<dbReference type="HOGENOM" id="CLU_352269_0_0_0"/>
<dbReference type="KEGG" id="psl:Psta_4662"/>
<feature type="transmembrane region" description="Helical" evidence="6">
    <location>
        <begin position="454"/>
        <end position="476"/>
    </location>
</feature>
<keyword evidence="4 6" id="KW-0472">Membrane</keyword>
<reference evidence="8 9" key="1">
    <citation type="journal article" date="2009" name="Stand. Genomic Sci.">
        <title>Complete genome sequence of Pirellula staleyi type strain (ATCC 27377).</title>
        <authorList>
            <person name="Clum A."/>
            <person name="Tindall B.J."/>
            <person name="Sikorski J."/>
            <person name="Ivanova N."/>
            <person name="Mavrommatis K."/>
            <person name="Lucas S."/>
            <person name="Glavina del Rio T."/>
            <person name="Nolan M."/>
            <person name="Chen F."/>
            <person name="Tice H."/>
            <person name="Pitluck S."/>
            <person name="Cheng J.F."/>
            <person name="Chertkov O."/>
            <person name="Brettin T."/>
            <person name="Han C."/>
            <person name="Detter J.C."/>
            <person name="Kuske C."/>
            <person name="Bruce D."/>
            <person name="Goodwin L."/>
            <person name="Ovchinikova G."/>
            <person name="Pati A."/>
            <person name="Mikhailova N."/>
            <person name="Chen A."/>
            <person name="Palaniappan K."/>
            <person name="Land M."/>
            <person name="Hauser L."/>
            <person name="Chang Y.J."/>
            <person name="Jeffries C.D."/>
            <person name="Chain P."/>
            <person name="Rohde M."/>
            <person name="Goker M."/>
            <person name="Bristow J."/>
            <person name="Eisen J.A."/>
            <person name="Markowitz V."/>
            <person name="Hugenholtz P."/>
            <person name="Kyrpides N.C."/>
            <person name="Klenk H.P."/>
            <person name="Lapidus A."/>
        </authorList>
    </citation>
    <scope>NUCLEOTIDE SEQUENCE [LARGE SCALE GENOMIC DNA]</scope>
    <source>
        <strain evidence="9">ATCC 27377 / DSM 6068 / ICPB 4128</strain>
    </source>
</reference>
<name>D2R7X3_PIRSD</name>